<organism evidence="1 2">
    <name type="scientific">Psychromarinibacter sediminicola</name>
    <dbReference type="NCBI Taxonomy" id="3033385"/>
    <lineage>
        <taxon>Bacteria</taxon>
        <taxon>Pseudomonadati</taxon>
        <taxon>Pseudomonadota</taxon>
        <taxon>Alphaproteobacteria</taxon>
        <taxon>Rhodobacterales</taxon>
        <taxon>Paracoccaceae</taxon>
        <taxon>Psychromarinibacter</taxon>
    </lineage>
</organism>
<dbReference type="EMBL" id="JARGYC010000237">
    <property type="protein sequence ID" value="MDF0604004.1"/>
    <property type="molecule type" value="Genomic_DNA"/>
</dbReference>
<dbReference type="PANTHER" id="PTHR33803:SF3">
    <property type="entry name" value="BLL1974 PROTEIN"/>
    <property type="match status" value="1"/>
</dbReference>
<reference evidence="1" key="1">
    <citation type="submission" date="2023-03" db="EMBL/GenBank/DDBJ databases">
        <title>Multiphase analysis and comparison of six strains from genera Psychromarinibacter, Lutimaribacter, and Maritimibacter, including a novel species: Psychromarinibacter sediminicola sp. nov.</title>
        <authorList>
            <person name="Wang Y.-H."/>
            <person name="Ye M.-Q."/>
            <person name="Du Z.-J."/>
        </authorList>
    </citation>
    <scope>NUCLEOTIDE SEQUENCE</scope>
    <source>
        <strain evidence="1">C21-152</strain>
    </source>
</reference>
<keyword evidence="2" id="KW-1185">Reference proteome</keyword>
<sequence length="156" mass="17093">ARARYEFGVKTSIATTNARCAGGQFVLGALALPGNPYDGHSLGQQLDQVERLLERPVRRAYVDRGYRGHGVRQDGLDVLVSHTRGIASPTVRREMRRRNAIEPVIGHMKGDGLLERNHLAGPEGDAINAILCAAGHNFRLLLAWLRELLALILLAV</sequence>
<gene>
    <name evidence="1" type="ORF">P1J78_25185</name>
</gene>
<feature type="non-terminal residue" evidence="1">
    <location>
        <position position="1"/>
    </location>
</feature>
<comment type="caution">
    <text evidence="1">The sequence shown here is derived from an EMBL/GenBank/DDBJ whole genome shotgun (WGS) entry which is preliminary data.</text>
</comment>
<protein>
    <submittedName>
        <fullName evidence="1">IS5/IS1182 family transposase</fullName>
    </submittedName>
</protein>
<dbReference type="AlphaFoldDB" id="A0AAE3NYL0"/>
<dbReference type="PANTHER" id="PTHR33803">
    <property type="entry name" value="IS1478 TRANSPOSASE"/>
    <property type="match status" value="1"/>
</dbReference>
<evidence type="ECO:0000313" key="2">
    <source>
        <dbReference type="Proteomes" id="UP001220964"/>
    </source>
</evidence>
<name>A0AAE3NYL0_9RHOB</name>
<accession>A0AAE3NYL0</accession>
<dbReference type="Proteomes" id="UP001220964">
    <property type="component" value="Unassembled WGS sequence"/>
</dbReference>
<proteinExistence type="predicted"/>
<evidence type="ECO:0000313" key="1">
    <source>
        <dbReference type="EMBL" id="MDF0604004.1"/>
    </source>
</evidence>
<feature type="non-terminal residue" evidence="1">
    <location>
        <position position="156"/>
    </location>
</feature>